<evidence type="ECO:0000313" key="2">
    <source>
        <dbReference type="EMBL" id="OAD21546.1"/>
    </source>
</evidence>
<organism evidence="2 3">
    <name type="scientific">Candidatus Thiomargarita nelsonii</name>
    <dbReference type="NCBI Taxonomy" id="1003181"/>
    <lineage>
        <taxon>Bacteria</taxon>
        <taxon>Pseudomonadati</taxon>
        <taxon>Pseudomonadota</taxon>
        <taxon>Gammaproteobacteria</taxon>
        <taxon>Thiotrichales</taxon>
        <taxon>Thiotrichaceae</taxon>
        <taxon>Thiomargarita</taxon>
    </lineage>
</organism>
<name>A0A176S0S5_9GAMM</name>
<keyword evidence="3" id="KW-1185">Reference proteome</keyword>
<keyword evidence="1" id="KW-1133">Transmembrane helix</keyword>
<proteinExistence type="predicted"/>
<dbReference type="Proteomes" id="UP000076962">
    <property type="component" value="Unassembled WGS sequence"/>
</dbReference>
<keyword evidence="1" id="KW-0812">Transmembrane</keyword>
<protein>
    <submittedName>
        <fullName evidence="2">Uncharacterized protein</fullName>
    </submittedName>
</protein>
<dbReference type="EMBL" id="LUTY01001558">
    <property type="protein sequence ID" value="OAD21546.1"/>
    <property type="molecule type" value="Genomic_DNA"/>
</dbReference>
<evidence type="ECO:0000313" key="3">
    <source>
        <dbReference type="Proteomes" id="UP000076962"/>
    </source>
</evidence>
<reference evidence="2 3" key="1">
    <citation type="submission" date="2016-05" db="EMBL/GenBank/DDBJ databases">
        <title>Single-cell genome of chain-forming Candidatus Thiomargarita nelsonii and comparison to other large sulfur-oxidizing bacteria.</title>
        <authorList>
            <person name="Winkel M."/>
            <person name="Salman V."/>
            <person name="Woyke T."/>
            <person name="Schulz-Vogt H."/>
            <person name="Richter M."/>
            <person name="Flood B."/>
            <person name="Bailey J."/>
            <person name="Amann R."/>
            <person name="Mussmann M."/>
        </authorList>
    </citation>
    <scope>NUCLEOTIDE SEQUENCE [LARGE SCALE GENOMIC DNA]</scope>
    <source>
        <strain evidence="2 3">THI036</strain>
    </source>
</reference>
<feature type="transmembrane region" description="Helical" evidence="1">
    <location>
        <begin position="75"/>
        <end position="93"/>
    </location>
</feature>
<dbReference type="AlphaFoldDB" id="A0A176S0S5"/>
<sequence length="104" mass="12607">MNYQRLRPTKTHLWRLGLPFHKNHRLDAREPSQVRVQNDHQVQSGFAYQPMPNHQHFEKNDDSIFWFYWNDRDQLVPLLSILRLLILFVHLHQKSPFLSFFGNG</sequence>
<gene>
    <name evidence="2" type="ORF">THIOM_002682</name>
</gene>
<evidence type="ECO:0000256" key="1">
    <source>
        <dbReference type="SAM" id="Phobius"/>
    </source>
</evidence>
<accession>A0A176S0S5</accession>
<keyword evidence="1" id="KW-0472">Membrane</keyword>
<comment type="caution">
    <text evidence="2">The sequence shown here is derived from an EMBL/GenBank/DDBJ whole genome shotgun (WGS) entry which is preliminary data.</text>
</comment>